<dbReference type="GO" id="GO:0003700">
    <property type="term" value="F:DNA-binding transcription factor activity"/>
    <property type="evidence" value="ECO:0007669"/>
    <property type="project" value="InterPro"/>
</dbReference>
<accession>A0A4Q7W045</accession>
<protein>
    <submittedName>
        <fullName evidence="2">DNA-binding MarR family transcriptional regulator</fullName>
    </submittedName>
</protein>
<dbReference type="AlphaFoldDB" id="A0A4Q7W045"/>
<dbReference type="EMBL" id="SHKP01000004">
    <property type="protein sequence ID" value="RZU02564.1"/>
    <property type="molecule type" value="Genomic_DNA"/>
</dbReference>
<dbReference type="GO" id="GO:0006950">
    <property type="term" value="P:response to stress"/>
    <property type="evidence" value="ECO:0007669"/>
    <property type="project" value="TreeGrafter"/>
</dbReference>
<comment type="caution">
    <text evidence="2">The sequence shown here is derived from an EMBL/GenBank/DDBJ whole genome shotgun (WGS) entry which is preliminary data.</text>
</comment>
<reference evidence="2 3" key="1">
    <citation type="submission" date="2019-02" db="EMBL/GenBank/DDBJ databases">
        <title>Genomic Encyclopedia of Type Strains, Phase IV (KMG-IV): sequencing the most valuable type-strain genomes for metagenomic binning, comparative biology and taxonomic classification.</title>
        <authorList>
            <person name="Goeker M."/>
        </authorList>
    </citation>
    <scope>NUCLEOTIDE SEQUENCE [LARGE SCALE GENOMIC DNA]</scope>
    <source>
        <strain evidence="2 3">DSM 19570</strain>
    </source>
</reference>
<dbReference type="GO" id="GO:0003677">
    <property type="term" value="F:DNA binding"/>
    <property type="evidence" value="ECO:0007669"/>
    <property type="project" value="UniProtKB-KW"/>
</dbReference>
<dbReference type="PROSITE" id="PS50995">
    <property type="entry name" value="HTH_MARR_2"/>
    <property type="match status" value="1"/>
</dbReference>
<feature type="domain" description="HTH marR-type" evidence="1">
    <location>
        <begin position="27"/>
        <end position="154"/>
    </location>
</feature>
<organism evidence="2 3">
    <name type="scientific">Rivibacter subsaxonicus</name>
    <dbReference type="NCBI Taxonomy" id="457575"/>
    <lineage>
        <taxon>Bacteria</taxon>
        <taxon>Pseudomonadati</taxon>
        <taxon>Pseudomonadota</taxon>
        <taxon>Betaproteobacteria</taxon>
        <taxon>Burkholderiales</taxon>
        <taxon>Rivibacter</taxon>
    </lineage>
</organism>
<keyword evidence="3" id="KW-1185">Reference proteome</keyword>
<gene>
    <name evidence="2" type="ORF">EV670_0592</name>
</gene>
<dbReference type="PANTHER" id="PTHR33164:SF105">
    <property type="entry name" value="TRANSCRIPTIONAL REPRESSOR PROTEIN-RELATED"/>
    <property type="match status" value="1"/>
</dbReference>
<sequence>MQMDTSVKKKATRDGKLAVASPQGCTNLKLHQLGRRVARLYDAEVRALGLKGTQYSLLSYVVKLGPIQPGALAAAIGIAPSTLTRNLQPLQAQGWIVIEPGADARSLLVSATESGQALRAQAQRAWKRSQLELNARLGEERVVQLHALIDECLLQLDAAEAGESDEGEQDD</sequence>
<dbReference type="Gene3D" id="1.10.10.10">
    <property type="entry name" value="Winged helix-like DNA-binding domain superfamily/Winged helix DNA-binding domain"/>
    <property type="match status" value="1"/>
</dbReference>
<dbReference type="Pfam" id="PF12802">
    <property type="entry name" value="MarR_2"/>
    <property type="match status" value="1"/>
</dbReference>
<dbReference type="SMART" id="SM00347">
    <property type="entry name" value="HTH_MARR"/>
    <property type="match status" value="1"/>
</dbReference>
<dbReference type="InterPro" id="IPR036388">
    <property type="entry name" value="WH-like_DNA-bd_sf"/>
</dbReference>
<dbReference type="Proteomes" id="UP000293671">
    <property type="component" value="Unassembled WGS sequence"/>
</dbReference>
<evidence type="ECO:0000313" key="2">
    <source>
        <dbReference type="EMBL" id="RZU02564.1"/>
    </source>
</evidence>
<dbReference type="PANTHER" id="PTHR33164">
    <property type="entry name" value="TRANSCRIPTIONAL REGULATOR, MARR FAMILY"/>
    <property type="match status" value="1"/>
</dbReference>
<dbReference type="InterPro" id="IPR036390">
    <property type="entry name" value="WH_DNA-bd_sf"/>
</dbReference>
<dbReference type="InterPro" id="IPR000835">
    <property type="entry name" value="HTH_MarR-typ"/>
</dbReference>
<dbReference type="SUPFAM" id="SSF46785">
    <property type="entry name" value="Winged helix' DNA-binding domain"/>
    <property type="match status" value="1"/>
</dbReference>
<keyword evidence="2" id="KW-0238">DNA-binding</keyword>
<dbReference type="InterPro" id="IPR039422">
    <property type="entry name" value="MarR/SlyA-like"/>
</dbReference>
<proteinExistence type="predicted"/>
<evidence type="ECO:0000313" key="3">
    <source>
        <dbReference type="Proteomes" id="UP000293671"/>
    </source>
</evidence>
<evidence type="ECO:0000259" key="1">
    <source>
        <dbReference type="PROSITE" id="PS50995"/>
    </source>
</evidence>
<name>A0A4Q7W045_9BURK</name>